<name>A0A0B6XXF6_9EUPU</name>
<gene>
    <name evidence="1" type="primary">ORF4567</name>
</gene>
<dbReference type="AlphaFoldDB" id="A0A0B6XXF6"/>
<accession>A0A0B6XXF6</accession>
<evidence type="ECO:0000313" key="1">
    <source>
        <dbReference type="EMBL" id="CEK48594.1"/>
    </source>
</evidence>
<sequence>MCTDINTIQFFHNTFEKSMIDTETTNGIKQNRKVKLNNRSNIKYIYFVKQ</sequence>
<dbReference type="EMBL" id="HACG01001729">
    <property type="protein sequence ID" value="CEK48594.1"/>
    <property type="molecule type" value="Transcribed_RNA"/>
</dbReference>
<feature type="non-terminal residue" evidence="1">
    <location>
        <position position="50"/>
    </location>
</feature>
<protein>
    <submittedName>
        <fullName evidence="1">Uncharacterized protein</fullName>
    </submittedName>
</protein>
<reference evidence="1" key="1">
    <citation type="submission" date="2014-12" db="EMBL/GenBank/DDBJ databases">
        <title>Insight into the proteome of Arion vulgaris.</title>
        <authorList>
            <person name="Aradska J."/>
            <person name="Bulat T."/>
            <person name="Smidak R."/>
            <person name="Sarate P."/>
            <person name="Gangsoo J."/>
            <person name="Sialana F."/>
            <person name="Bilban M."/>
            <person name="Lubec G."/>
        </authorList>
    </citation>
    <scope>NUCLEOTIDE SEQUENCE</scope>
    <source>
        <tissue evidence="1">Skin</tissue>
    </source>
</reference>
<proteinExistence type="predicted"/>
<organism evidence="1">
    <name type="scientific">Arion vulgaris</name>
    <dbReference type="NCBI Taxonomy" id="1028688"/>
    <lineage>
        <taxon>Eukaryota</taxon>
        <taxon>Metazoa</taxon>
        <taxon>Spiralia</taxon>
        <taxon>Lophotrochozoa</taxon>
        <taxon>Mollusca</taxon>
        <taxon>Gastropoda</taxon>
        <taxon>Heterobranchia</taxon>
        <taxon>Euthyneura</taxon>
        <taxon>Panpulmonata</taxon>
        <taxon>Eupulmonata</taxon>
        <taxon>Stylommatophora</taxon>
        <taxon>Helicina</taxon>
        <taxon>Arionoidea</taxon>
        <taxon>Arionidae</taxon>
        <taxon>Arion</taxon>
    </lineage>
</organism>